<protein>
    <submittedName>
        <fullName evidence="3">Telomere silencing protein</fullName>
    </submittedName>
</protein>
<evidence type="ECO:0000313" key="4">
    <source>
        <dbReference type="Proteomes" id="UP000007796"/>
    </source>
</evidence>
<dbReference type="SMART" id="SM01327">
    <property type="entry name" value="Zds_C"/>
    <property type="match status" value="1"/>
</dbReference>
<feature type="region of interest" description="Disordered" evidence="1">
    <location>
        <begin position="850"/>
        <end position="893"/>
    </location>
</feature>
<feature type="region of interest" description="Disordered" evidence="1">
    <location>
        <begin position="1"/>
        <end position="134"/>
    </location>
</feature>
<feature type="compositionally biased region" description="Basic and acidic residues" evidence="1">
    <location>
        <begin position="408"/>
        <end position="418"/>
    </location>
</feature>
<dbReference type="EMBL" id="GL629735">
    <property type="protein sequence ID" value="EFX05249.1"/>
    <property type="molecule type" value="Genomic_DNA"/>
</dbReference>
<dbReference type="eggNOG" id="ENOG502S3J1">
    <property type="taxonomic scope" value="Eukaryota"/>
</dbReference>
<gene>
    <name evidence="3" type="ORF">CMQ_3318</name>
</gene>
<feature type="compositionally biased region" description="Low complexity" evidence="1">
    <location>
        <begin position="314"/>
        <end position="325"/>
    </location>
</feature>
<evidence type="ECO:0000256" key="1">
    <source>
        <dbReference type="SAM" id="MobiDB-lite"/>
    </source>
</evidence>
<dbReference type="InParanoid" id="F0X9F5"/>
<evidence type="ECO:0000259" key="2">
    <source>
        <dbReference type="SMART" id="SM01327"/>
    </source>
</evidence>
<dbReference type="RefSeq" id="XP_014174731.1">
    <property type="nucleotide sequence ID" value="XM_014319256.1"/>
</dbReference>
<dbReference type="GO" id="GO:0010971">
    <property type="term" value="P:positive regulation of G2/M transition of mitotic cell cycle"/>
    <property type="evidence" value="ECO:0007669"/>
    <property type="project" value="TreeGrafter"/>
</dbReference>
<dbReference type="InterPro" id="IPR040206">
    <property type="entry name" value="Zds1/2"/>
</dbReference>
<feature type="compositionally biased region" description="Low complexity" evidence="1">
    <location>
        <begin position="875"/>
        <end position="890"/>
    </location>
</feature>
<feature type="compositionally biased region" description="Polar residues" evidence="1">
    <location>
        <begin position="549"/>
        <end position="562"/>
    </location>
</feature>
<feature type="compositionally biased region" description="Basic and acidic residues" evidence="1">
    <location>
        <begin position="640"/>
        <end position="657"/>
    </location>
</feature>
<feature type="region of interest" description="Disordered" evidence="1">
    <location>
        <begin position="260"/>
        <end position="333"/>
    </location>
</feature>
<organism evidence="4">
    <name type="scientific">Grosmannia clavigera (strain kw1407 / UAMH 11150)</name>
    <name type="common">Blue stain fungus</name>
    <name type="synonym">Graphiocladiella clavigera</name>
    <dbReference type="NCBI Taxonomy" id="655863"/>
    <lineage>
        <taxon>Eukaryota</taxon>
        <taxon>Fungi</taxon>
        <taxon>Dikarya</taxon>
        <taxon>Ascomycota</taxon>
        <taxon>Pezizomycotina</taxon>
        <taxon>Sordariomycetes</taxon>
        <taxon>Sordariomycetidae</taxon>
        <taxon>Ophiostomatales</taxon>
        <taxon>Ophiostomataceae</taxon>
        <taxon>Leptographium</taxon>
    </lineage>
</organism>
<accession>F0X9F5</accession>
<feature type="compositionally biased region" description="Basic and acidic residues" evidence="1">
    <location>
        <begin position="89"/>
        <end position="99"/>
    </location>
</feature>
<feature type="compositionally biased region" description="Low complexity" evidence="1">
    <location>
        <begin position="617"/>
        <end position="629"/>
    </location>
</feature>
<feature type="compositionally biased region" description="Basic and acidic residues" evidence="1">
    <location>
        <begin position="859"/>
        <end position="874"/>
    </location>
</feature>
<dbReference type="STRING" id="655863.F0X9F5"/>
<dbReference type="AlphaFoldDB" id="F0X9F5"/>
<feature type="compositionally biased region" description="Polar residues" evidence="1">
    <location>
        <begin position="100"/>
        <end position="119"/>
    </location>
</feature>
<feature type="region of interest" description="Disordered" evidence="1">
    <location>
        <begin position="353"/>
        <end position="427"/>
    </location>
</feature>
<dbReference type="OrthoDB" id="5589766at2759"/>
<dbReference type="PANTHER" id="PTHR28089">
    <property type="entry name" value="PROTEIN ZDS1-RELATED"/>
    <property type="match status" value="1"/>
</dbReference>
<feature type="region of interest" description="Disordered" evidence="1">
    <location>
        <begin position="944"/>
        <end position="985"/>
    </location>
</feature>
<feature type="compositionally biased region" description="Basic and acidic residues" evidence="1">
    <location>
        <begin position="358"/>
        <end position="369"/>
    </location>
</feature>
<dbReference type="HOGENOM" id="CLU_004908_0_0_1"/>
<feature type="compositionally biased region" description="Basic and acidic residues" evidence="1">
    <location>
        <begin position="972"/>
        <end position="985"/>
    </location>
</feature>
<dbReference type="InterPro" id="IPR013941">
    <property type="entry name" value="ZDS1_C"/>
</dbReference>
<feature type="compositionally biased region" description="Polar residues" evidence="1">
    <location>
        <begin position="265"/>
        <end position="279"/>
    </location>
</feature>
<dbReference type="GO" id="GO:0005737">
    <property type="term" value="C:cytoplasm"/>
    <property type="evidence" value="ECO:0007669"/>
    <property type="project" value="TreeGrafter"/>
</dbReference>
<keyword evidence="4" id="KW-1185">Reference proteome</keyword>
<feature type="domain" description="Protein Zds1 C-terminal" evidence="2">
    <location>
        <begin position="792"/>
        <end position="844"/>
    </location>
</feature>
<feature type="compositionally biased region" description="Basic and acidic residues" evidence="1">
    <location>
        <begin position="715"/>
        <end position="755"/>
    </location>
</feature>
<feature type="compositionally biased region" description="Basic and acidic residues" evidence="1">
    <location>
        <begin position="666"/>
        <end position="704"/>
    </location>
</feature>
<name>F0X9F5_GROCL</name>
<dbReference type="GO" id="GO:0030010">
    <property type="term" value="P:establishment of cell polarity"/>
    <property type="evidence" value="ECO:0007669"/>
    <property type="project" value="TreeGrafter"/>
</dbReference>
<proteinExistence type="predicted"/>
<sequence length="985" mass="108712">MMTSSRPLDNGESFASRRGHSNQLSISDPSHHVTEAIGTLYDDSDDDSLHEPRRNSRPLSFMASPYGGEQIQKAQYTRLQPQVQTPHQPYERNQQRISEDTLLSTKSTAAPNSGSSGKLAQTPPARAPSQKSALSYEASLTPLQPLSPLSPTLSLRDVQADTHSTSQFPITNIDNPDDIAQELSNLQALRRMSIDVGNTADPDLMPFQGLSLMAMPSIAPTGEDDEGDISRLLWVPAKVHPELAPDQFKNFLENRVQSMRRRSGESSLSIDATQMNNTGLMRKRSMLSRQVDSDVAKPGTGRGGQDDDDPTNPASRSRGSSASVSFGTPELSLNELVKDPTKVVQKLAMDTQRQTEASLERSGLDDDKPILPVPSMGLRRSTRTTYRKGGSLRSGNRQPLSKRGAVRQTEKDDDKEADGIASGSTEIPIPGVLQRVLSEPIHTEGSSRPSLFTRRKLSFTQEHVVATVPEVDFSPSESTSTDIPLSALLDETTADSTSPNTLGPSISAAESVSHTSPPNRPHGSSSAESSQQSPQRSSSQAINIPPLSQPSTAIQNQQTGADEQQHQPPPRSSRRPSGGRANSHQPPPAAAATADLTIASPIAASKLTPTPQESVQRSTPAPAAASTRTDNLASSPTTPVDERKPDKRAKDREESEGSKSTGWKWFKNDDRDKKKKEKDDLLKKARAKSIGERIQTDKSHDNARLDVLQSSIDNGNHKGRESVVLDRDNGDNKSRDEKKKESSRKSSEARKEKDGFSFGSIFGGSRRKENREGGSSKSKQRAASPEPPVILLRPDVDYPFTRFPIVEERAIYRMAHIKLANPRRDLRSQVLLSNFMYSYLAKVQAMHPQLNVPVSPQQKRQEEERKRREQEEQQQKYMEQQMQIQQHQSQSGTEEYNLEYHGEAIQYGDLSHHQEGERVDYVDNAQKFDHAQGDHQNHDSFVVGEASKQLERSEGYENEGQNSGARGYYDYGHSDDSQHDDGGMW</sequence>
<feature type="compositionally biased region" description="Polar residues" evidence="1">
    <location>
        <begin position="607"/>
        <end position="616"/>
    </location>
</feature>
<feature type="compositionally biased region" description="Polar residues" evidence="1">
    <location>
        <begin position="72"/>
        <end position="88"/>
    </location>
</feature>
<dbReference type="PANTHER" id="PTHR28089:SF1">
    <property type="entry name" value="PROTEIN ZDS1-RELATED"/>
    <property type="match status" value="1"/>
</dbReference>
<evidence type="ECO:0000313" key="3">
    <source>
        <dbReference type="EMBL" id="EFX05249.1"/>
    </source>
</evidence>
<feature type="compositionally biased region" description="Polar residues" evidence="1">
    <location>
        <begin position="494"/>
        <end position="517"/>
    </location>
</feature>
<feature type="region of interest" description="Disordered" evidence="1">
    <location>
        <begin position="493"/>
        <end position="791"/>
    </location>
</feature>
<dbReference type="GeneID" id="25976405"/>
<feature type="compositionally biased region" description="Low complexity" evidence="1">
    <location>
        <begin position="524"/>
        <end position="540"/>
    </location>
</feature>
<dbReference type="Proteomes" id="UP000007796">
    <property type="component" value="Unassembled WGS sequence"/>
</dbReference>
<dbReference type="Pfam" id="PF08632">
    <property type="entry name" value="Zds_C"/>
    <property type="match status" value="1"/>
</dbReference>
<reference evidence="3 4" key="1">
    <citation type="journal article" date="2011" name="Proc. Natl. Acad. Sci. U.S.A.">
        <title>Genome and transcriptome analyses of the mountain pine beetle-fungal symbiont Grosmannia clavigera, a lodgepole pine pathogen.</title>
        <authorList>
            <person name="DiGuistini S."/>
            <person name="Wang Y."/>
            <person name="Liao N.Y."/>
            <person name="Taylor G."/>
            <person name="Tanguay P."/>
            <person name="Feau N."/>
            <person name="Henrissat B."/>
            <person name="Chan S.K."/>
            <person name="Hesse-Orce U."/>
            <person name="Alamouti S.M."/>
            <person name="Tsui C.K.M."/>
            <person name="Docking R.T."/>
            <person name="Levasseur A."/>
            <person name="Haridas S."/>
            <person name="Robertson G."/>
            <person name="Birol I."/>
            <person name="Holt R.A."/>
            <person name="Marra M.A."/>
            <person name="Hamelin R.C."/>
            <person name="Hirst M."/>
            <person name="Jones S.J.M."/>
            <person name="Bohlmann J."/>
            <person name="Breuil C."/>
        </authorList>
    </citation>
    <scope>NUCLEOTIDE SEQUENCE [LARGE SCALE GENOMIC DNA]</scope>
    <source>
        <strain evidence="4">kw1407 / UAMH 11150</strain>
    </source>
</reference>